<sequence>MTQQNLNKNKLTISFFVIVGLQLSAGIIGTILSILALKLLTPTMGIITLVVNMGFILSCILMLLKRPIGILLYVCAFITNITISILNYSGNISLVVGTFILPLLMSSVLYKNRDCFKLK</sequence>
<protein>
    <submittedName>
        <fullName evidence="1">Uncharacterized protein</fullName>
    </submittedName>
</protein>
<keyword evidence="2" id="KW-1185">Reference proteome</keyword>
<name>A0ACB5REZ9_9CLOT</name>
<accession>A0ACB5REZ9</accession>
<evidence type="ECO:0000313" key="1">
    <source>
        <dbReference type="EMBL" id="GKX67767.1"/>
    </source>
</evidence>
<evidence type="ECO:0000313" key="2">
    <source>
        <dbReference type="Proteomes" id="UP001058074"/>
    </source>
</evidence>
<organism evidence="1 2">
    <name type="scientific">Inconstantimicrobium mannanitabidum</name>
    <dbReference type="NCBI Taxonomy" id="1604901"/>
    <lineage>
        <taxon>Bacteria</taxon>
        <taxon>Bacillati</taxon>
        <taxon>Bacillota</taxon>
        <taxon>Clostridia</taxon>
        <taxon>Eubacteriales</taxon>
        <taxon>Clostridiaceae</taxon>
        <taxon>Inconstantimicrobium</taxon>
    </lineage>
</organism>
<comment type="caution">
    <text evidence="1">The sequence shown here is derived from an EMBL/GenBank/DDBJ whole genome shotgun (WGS) entry which is preliminary data.</text>
</comment>
<proteinExistence type="predicted"/>
<dbReference type="Proteomes" id="UP001058074">
    <property type="component" value="Unassembled WGS sequence"/>
</dbReference>
<reference evidence="1" key="1">
    <citation type="journal article" date="2025" name="Int. J. Syst. Evol. Microbiol.">
        <title>Inconstantimicrobium mannanitabidum sp. nov., a novel member of the family Clostridiaceae isolated from anoxic soil under the treatment of reductive soil disinfestation.</title>
        <authorList>
            <person name="Ueki A."/>
            <person name="Tonouchi A."/>
            <person name="Honma S."/>
            <person name="Kaku N."/>
            <person name="Ueki K."/>
        </authorList>
    </citation>
    <scope>NUCLEOTIDE SEQUENCE</scope>
    <source>
        <strain evidence="1">TW13</strain>
    </source>
</reference>
<gene>
    <name evidence="1" type="ORF">rsdtw13_30250</name>
</gene>
<dbReference type="EMBL" id="BROD01000001">
    <property type="protein sequence ID" value="GKX67767.1"/>
    <property type="molecule type" value="Genomic_DNA"/>
</dbReference>